<dbReference type="RefSeq" id="WP_069127819.1">
    <property type="nucleotide sequence ID" value="NZ_MARB01000028.1"/>
</dbReference>
<sequence>MEREELARNIEKAFGFLETKYGFGKPVRKDYGREVFFEYERNADTVSISFEVGSAPLVEVFIPVEGTDYTPVPWAVKNNIQRARLFTKLQVNQKFQPNDSKKVAKYLGEMAEQFESSQAEWLNA</sequence>
<comment type="caution">
    <text evidence="1">The sequence shown here is derived from an EMBL/GenBank/DDBJ whole genome shotgun (WGS) entry which is preliminary data.</text>
</comment>
<keyword evidence="2" id="KW-1185">Reference proteome</keyword>
<accession>A0A7Z0VIX6</accession>
<dbReference type="EMBL" id="MARB01000028">
    <property type="protein sequence ID" value="ODJ86091.1"/>
    <property type="molecule type" value="Genomic_DNA"/>
</dbReference>
<evidence type="ECO:0000313" key="1">
    <source>
        <dbReference type="EMBL" id="ODJ86091.1"/>
    </source>
</evidence>
<reference evidence="1 2" key="1">
    <citation type="submission" date="2016-06" db="EMBL/GenBank/DDBJ databases">
        <title>Genome sequence of endosymbiont of Candidatus Endolucinida thiodiazotropha.</title>
        <authorList>
            <person name="Poehlein A."/>
            <person name="Koenig S."/>
            <person name="Heiden S.E."/>
            <person name="Thuermer A."/>
            <person name="Voget S."/>
            <person name="Daniel R."/>
            <person name="Markert S."/>
            <person name="Gros O."/>
            <person name="Schweder T."/>
        </authorList>
    </citation>
    <scope>NUCLEOTIDE SEQUENCE [LARGE SCALE GENOMIC DNA]</scope>
    <source>
        <strain evidence="1 2">COS</strain>
    </source>
</reference>
<proteinExistence type="predicted"/>
<gene>
    <name evidence="1" type="ORF">CODIS_37260</name>
</gene>
<dbReference type="AlphaFoldDB" id="A0A7Z0VIX6"/>
<organism evidence="1 2">
    <name type="scientific">Candidatus Thiodiazotropha endolucinida</name>
    <dbReference type="NCBI Taxonomy" id="1655433"/>
    <lineage>
        <taxon>Bacteria</taxon>
        <taxon>Pseudomonadati</taxon>
        <taxon>Pseudomonadota</taxon>
        <taxon>Gammaproteobacteria</taxon>
        <taxon>Chromatiales</taxon>
        <taxon>Sedimenticolaceae</taxon>
        <taxon>Candidatus Thiodiazotropha</taxon>
    </lineage>
</organism>
<dbReference type="Proteomes" id="UP000094769">
    <property type="component" value="Unassembled WGS sequence"/>
</dbReference>
<evidence type="ECO:0000313" key="2">
    <source>
        <dbReference type="Proteomes" id="UP000094769"/>
    </source>
</evidence>
<name>A0A7Z0VIX6_9GAMM</name>
<protein>
    <submittedName>
        <fullName evidence="1">Uncharacterized protein</fullName>
    </submittedName>
</protein>